<organism evidence="2 3">
    <name type="scientific">Horticoccus luteus</name>
    <dbReference type="NCBI Taxonomy" id="2862869"/>
    <lineage>
        <taxon>Bacteria</taxon>
        <taxon>Pseudomonadati</taxon>
        <taxon>Verrucomicrobiota</taxon>
        <taxon>Opitutia</taxon>
        <taxon>Opitutales</taxon>
        <taxon>Opitutaceae</taxon>
        <taxon>Horticoccus</taxon>
    </lineage>
</organism>
<dbReference type="AlphaFoldDB" id="A0A8F9XJR6"/>
<dbReference type="Gene3D" id="3.30.460.10">
    <property type="entry name" value="Beta Polymerase, domain 2"/>
    <property type="match status" value="1"/>
</dbReference>
<dbReference type="InterPro" id="IPR043519">
    <property type="entry name" value="NT_sf"/>
</dbReference>
<dbReference type="Pfam" id="PF18765">
    <property type="entry name" value="Polbeta"/>
    <property type="match status" value="1"/>
</dbReference>
<dbReference type="KEGG" id="ole:K0B96_16865"/>
<dbReference type="SUPFAM" id="SSF81301">
    <property type="entry name" value="Nucleotidyltransferase"/>
    <property type="match status" value="1"/>
</dbReference>
<evidence type="ECO:0000313" key="3">
    <source>
        <dbReference type="Proteomes" id="UP000825051"/>
    </source>
</evidence>
<dbReference type="EMBL" id="CP080507">
    <property type="protein sequence ID" value="QYM78953.1"/>
    <property type="molecule type" value="Genomic_DNA"/>
</dbReference>
<feature type="domain" description="Polymerase beta nucleotidyltransferase" evidence="1">
    <location>
        <begin position="84"/>
        <end position="117"/>
    </location>
</feature>
<dbReference type="CDD" id="cd05403">
    <property type="entry name" value="NT_KNTase_like"/>
    <property type="match status" value="1"/>
</dbReference>
<protein>
    <submittedName>
        <fullName evidence="2">Nucleotidyltransferase domain-containing protein</fullName>
    </submittedName>
</protein>
<dbReference type="InterPro" id="IPR041633">
    <property type="entry name" value="Polbeta"/>
</dbReference>
<name>A0A8F9XJR6_9BACT</name>
<accession>A0A8F9XJR6</accession>
<evidence type="ECO:0000259" key="1">
    <source>
        <dbReference type="Pfam" id="PF18765"/>
    </source>
</evidence>
<keyword evidence="3" id="KW-1185">Reference proteome</keyword>
<proteinExistence type="predicted"/>
<reference evidence="2" key="1">
    <citation type="submission" date="2021-08" db="EMBL/GenBank/DDBJ databases">
        <title>Genome of a novel bacterium of the phylum Verrucomicrobia, Oleiharenicola sp. KSB-15.</title>
        <authorList>
            <person name="Chung J.-H."/>
            <person name="Ahn J.-H."/>
            <person name="Yoon Y."/>
            <person name="Kim D.-Y."/>
            <person name="An S.-H."/>
            <person name="Park I."/>
            <person name="Yeon J."/>
        </authorList>
    </citation>
    <scope>NUCLEOTIDE SEQUENCE</scope>
    <source>
        <strain evidence="2">KSB-15</strain>
    </source>
</reference>
<dbReference type="Proteomes" id="UP000825051">
    <property type="component" value="Chromosome"/>
</dbReference>
<gene>
    <name evidence="2" type="ORF">K0B96_16865</name>
</gene>
<evidence type="ECO:0000313" key="2">
    <source>
        <dbReference type="EMBL" id="QYM78953.1"/>
    </source>
</evidence>
<sequence length="187" mass="20899">MLRLLFGARQREMYRAELIGHTRFAQRSVEEELEKLVRLELLITTKDGNRRYYIANQAHPLYPELRSIVLKTSGLVDLLAEVLPPKKITAAFVFGSIAAKSERADSDVDLMIIGEITHRTLASAMRAAAGRIGREINPHFFTPAEFRRRLAAKDHFLGDVMAKSKLFIIGGENELGALVRGRVAATA</sequence>